<comment type="subcellular location">
    <subcellularLocation>
        <location evidence="1">Cell membrane</location>
        <topology evidence="1">Multi-pass membrane protein</topology>
    </subcellularLocation>
</comment>
<name>A0A4V6HS12_9FIRM</name>
<protein>
    <submittedName>
        <fullName evidence="7">Ribose transport system permease protein RbsC</fullName>
    </submittedName>
</protein>
<dbReference type="CDD" id="cd06579">
    <property type="entry name" value="TM_PBP1_transp_AraH_like"/>
    <property type="match status" value="1"/>
</dbReference>
<dbReference type="EMBL" id="QGQD01000043">
    <property type="protein sequence ID" value="TLD01158.1"/>
    <property type="molecule type" value="Genomic_DNA"/>
</dbReference>
<feature type="transmembrane region" description="Helical" evidence="6">
    <location>
        <begin position="42"/>
        <end position="62"/>
    </location>
</feature>
<dbReference type="AlphaFoldDB" id="A0A4V6HS12"/>
<accession>A0A4V6HS12</accession>
<evidence type="ECO:0000256" key="1">
    <source>
        <dbReference type="ARBA" id="ARBA00004651"/>
    </source>
</evidence>
<evidence type="ECO:0000256" key="6">
    <source>
        <dbReference type="SAM" id="Phobius"/>
    </source>
</evidence>
<dbReference type="STRING" id="180332.GCA_000797495_04885"/>
<feature type="transmembrane region" description="Helical" evidence="6">
    <location>
        <begin position="212"/>
        <end position="231"/>
    </location>
</feature>
<dbReference type="Proteomes" id="UP000306509">
    <property type="component" value="Unassembled WGS sequence"/>
</dbReference>
<gene>
    <name evidence="7" type="primary">rbsC_11</name>
    <name evidence="7" type="ORF">DSM106044_01950</name>
</gene>
<keyword evidence="4 6" id="KW-1133">Transmembrane helix</keyword>
<dbReference type="PANTHER" id="PTHR32196:SF72">
    <property type="entry name" value="RIBOSE IMPORT PERMEASE PROTEIN RBSC"/>
    <property type="match status" value="1"/>
</dbReference>
<dbReference type="PANTHER" id="PTHR32196">
    <property type="entry name" value="ABC TRANSPORTER PERMEASE PROTEIN YPHD-RELATED-RELATED"/>
    <property type="match status" value="1"/>
</dbReference>
<dbReference type="GO" id="GO:0005886">
    <property type="term" value="C:plasma membrane"/>
    <property type="evidence" value="ECO:0007669"/>
    <property type="project" value="UniProtKB-SubCell"/>
</dbReference>
<feature type="transmembrane region" description="Helical" evidence="6">
    <location>
        <begin position="267"/>
        <end position="284"/>
    </location>
</feature>
<keyword evidence="5 6" id="KW-0472">Membrane</keyword>
<evidence type="ECO:0000256" key="5">
    <source>
        <dbReference type="ARBA" id="ARBA00023136"/>
    </source>
</evidence>
<feature type="transmembrane region" description="Helical" evidence="6">
    <location>
        <begin position="15"/>
        <end position="36"/>
    </location>
</feature>
<evidence type="ECO:0000256" key="4">
    <source>
        <dbReference type="ARBA" id="ARBA00022989"/>
    </source>
</evidence>
<feature type="transmembrane region" description="Helical" evidence="6">
    <location>
        <begin position="121"/>
        <end position="140"/>
    </location>
</feature>
<sequence length="332" mass="34539">MDHNKKKAAFLTTEFYLAVFLAVVLIGLAIFAKGFYTVNNLMSLLNSFSYILISAVGMNMIILTSNIDVSTGALISVICICTAAIGKMGAPFAVLLAAAMVIGAALSTFNGLFITKLKIPAIVATLATTQIFQGILPLTVEGSIYDLPASFTWLAFDAKIFGMIPASVLICLIVVAAALLFMKYSRFSKKIYAIGNNKGGARLAGINVNKTVVLTYTIAGALFGISAVIIATAGQRVTTTMGSGLEMTFIAAVVLGGTSTAGGSGKIIGTVIGAFILAMISPAINYLGISPNWSDAIKGAIIIISVLVTAARYIKKKRVITNPVICKAGGEA</sequence>
<evidence type="ECO:0000256" key="2">
    <source>
        <dbReference type="ARBA" id="ARBA00022475"/>
    </source>
</evidence>
<comment type="caution">
    <text evidence="7">The sequence shown here is derived from an EMBL/GenBank/DDBJ whole genome shotgun (WGS) entry which is preliminary data.</text>
</comment>
<evidence type="ECO:0000256" key="3">
    <source>
        <dbReference type="ARBA" id="ARBA00022692"/>
    </source>
</evidence>
<dbReference type="InterPro" id="IPR001851">
    <property type="entry name" value="ABC_transp_permease"/>
</dbReference>
<organism evidence="7 8">
    <name type="scientific">Robinsoniella peoriensis</name>
    <dbReference type="NCBI Taxonomy" id="180332"/>
    <lineage>
        <taxon>Bacteria</taxon>
        <taxon>Bacillati</taxon>
        <taxon>Bacillota</taxon>
        <taxon>Clostridia</taxon>
        <taxon>Lachnospirales</taxon>
        <taxon>Lachnospiraceae</taxon>
        <taxon>Robinsoniella</taxon>
    </lineage>
</organism>
<feature type="transmembrane region" description="Helical" evidence="6">
    <location>
        <begin position="160"/>
        <end position="182"/>
    </location>
</feature>
<dbReference type="Pfam" id="PF02653">
    <property type="entry name" value="BPD_transp_2"/>
    <property type="match status" value="1"/>
</dbReference>
<keyword evidence="3 6" id="KW-0812">Transmembrane</keyword>
<dbReference type="RefSeq" id="WP_044293760.1">
    <property type="nucleotide sequence ID" value="NZ_CABMJZ010000021.1"/>
</dbReference>
<keyword evidence="8" id="KW-1185">Reference proteome</keyword>
<feature type="transmembrane region" description="Helical" evidence="6">
    <location>
        <begin position="92"/>
        <end position="114"/>
    </location>
</feature>
<evidence type="ECO:0000313" key="8">
    <source>
        <dbReference type="Proteomes" id="UP000306509"/>
    </source>
</evidence>
<dbReference type="OrthoDB" id="9813906at2"/>
<feature type="transmembrane region" description="Helical" evidence="6">
    <location>
        <begin position="296"/>
        <end position="314"/>
    </location>
</feature>
<keyword evidence="2" id="KW-1003">Cell membrane</keyword>
<evidence type="ECO:0000313" key="7">
    <source>
        <dbReference type="EMBL" id="TLD01158.1"/>
    </source>
</evidence>
<proteinExistence type="predicted"/>
<reference evidence="7 8" key="1">
    <citation type="journal article" date="2019" name="Anaerobe">
        <title>Detection of Robinsoniella peoriensis in multiple bone samples of a trauma patient.</title>
        <authorList>
            <person name="Schrottner P."/>
            <person name="Hartwich K."/>
            <person name="Bunk B."/>
            <person name="Schober I."/>
            <person name="Helbig S."/>
            <person name="Rudolph W.W."/>
            <person name="Gunzer F."/>
        </authorList>
    </citation>
    <scope>NUCLEOTIDE SEQUENCE [LARGE SCALE GENOMIC DNA]</scope>
    <source>
        <strain evidence="7 8">DSM 106044</strain>
    </source>
</reference>
<dbReference type="GO" id="GO:0022857">
    <property type="term" value="F:transmembrane transporter activity"/>
    <property type="evidence" value="ECO:0007669"/>
    <property type="project" value="InterPro"/>
</dbReference>